<dbReference type="VEuPathDB" id="FungiDB:NEUTE1DRAFT_128165"/>
<proteinExistence type="predicted"/>
<evidence type="ECO:0000313" key="2">
    <source>
        <dbReference type="EMBL" id="EGO61645.1"/>
    </source>
</evidence>
<feature type="compositionally biased region" description="Basic and acidic residues" evidence="1">
    <location>
        <begin position="53"/>
        <end position="64"/>
    </location>
</feature>
<name>F8MEL6_NEUT8</name>
<dbReference type="GeneID" id="20825186"/>
<reference evidence="3" key="1">
    <citation type="journal article" date="2011" name="Genetics">
        <title>Massive changes in genome architecture accompany the transition to self-fertility in the filamentous fungus Neurospora tetrasperma.</title>
        <authorList>
            <person name="Ellison C.E."/>
            <person name="Stajich J.E."/>
            <person name="Jacobson D.J."/>
            <person name="Natvig D.O."/>
            <person name="Lapidus A."/>
            <person name="Foster B."/>
            <person name="Aerts A."/>
            <person name="Riley R."/>
            <person name="Lindquist E.A."/>
            <person name="Grigoriev I.V."/>
            <person name="Taylor J.W."/>
        </authorList>
    </citation>
    <scope>NUCLEOTIDE SEQUENCE [LARGE SCALE GENOMIC DNA]</scope>
    <source>
        <strain evidence="3">FGSC 2508 / P0657</strain>
    </source>
</reference>
<dbReference type="KEGG" id="nte:NEUTE1DRAFT128165"/>
<feature type="region of interest" description="Disordered" evidence="1">
    <location>
        <begin position="1"/>
        <end position="64"/>
    </location>
</feature>
<dbReference type="EMBL" id="GL891302">
    <property type="protein sequence ID" value="EGO61645.1"/>
    <property type="molecule type" value="Genomic_DNA"/>
</dbReference>
<sequence length="127" mass="13754">MEINNHPSSSEKEARLLPNAPGGTENVHQQAIHTESTTGSYDLGPSHNNQPASDDKPDGQGEIAGDHLIQEDTSIGKNTVICEGTASVAQTEQTQVQFLRLLKYECRAWVKIALRKASATEIQSSDL</sequence>
<feature type="compositionally biased region" description="Polar residues" evidence="1">
    <location>
        <begin position="26"/>
        <end position="52"/>
    </location>
</feature>
<organism evidence="2 3">
    <name type="scientific">Neurospora tetrasperma (strain FGSC 2508 / ATCC MYA-4615 / P0657)</name>
    <dbReference type="NCBI Taxonomy" id="510951"/>
    <lineage>
        <taxon>Eukaryota</taxon>
        <taxon>Fungi</taxon>
        <taxon>Dikarya</taxon>
        <taxon>Ascomycota</taxon>
        <taxon>Pezizomycotina</taxon>
        <taxon>Sordariomycetes</taxon>
        <taxon>Sordariomycetidae</taxon>
        <taxon>Sordariales</taxon>
        <taxon>Sordariaceae</taxon>
        <taxon>Neurospora</taxon>
    </lineage>
</organism>
<evidence type="ECO:0000313" key="3">
    <source>
        <dbReference type="Proteomes" id="UP000008065"/>
    </source>
</evidence>
<keyword evidence="3" id="KW-1185">Reference proteome</keyword>
<dbReference type="OrthoDB" id="10386340at2759"/>
<dbReference type="AlphaFoldDB" id="F8MEL6"/>
<gene>
    <name evidence="2" type="ORF">NEUTE1DRAFT_128165</name>
</gene>
<dbReference type="RefSeq" id="XP_009848649.1">
    <property type="nucleotide sequence ID" value="XM_009850347.1"/>
</dbReference>
<dbReference type="HOGENOM" id="CLU_161510_0_0_1"/>
<dbReference type="Proteomes" id="UP000008065">
    <property type="component" value="Unassembled WGS sequence"/>
</dbReference>
<evidence type="ECO:0000256" key="1">
    <source>
        <dbReference type="SAM" id="MobiDB-lite"/>
    </source>
</evidence>
<accession>F8MEL6</accession>
<protein>
    <submittedName>
        <fullName evidence="2">Uncharacterized protein</fullName>
    </submittedName>
</protein>